<feature type="signal peptide" evidence="1">
    <location>
        <begin position="1"/>
        <end position="20"/>
    </location>
</feature>
<comment type="caution">
    <text evidence="3">The sequence shown here is derived from an EMBL/GenBank/DDBJ whole genome shotgun (WGS) entry which is preliminary data.</text>
</comment>
<dbReference type="AlphaFoldDB" id="A0A841EQ43"/>
<accession>A0A841EQ43</accession>
<feature type="chain" id="PRO_5032591770" description="Outer membrane protein beta-barrel domain-containing protein" evidence="1">
    <location>
        <begin position="21"/>
        <end position="213"/>
    </location>
</feature>
<keyword evidence="4" id="KW-1185">Reference proteome</keyword>
<organism evidence="3 4">
    <name type="scientific">Arcicella rosea</name>
    <dbReference type="NCBI Taxonomy" id="502909"/>
    <lineage>
        <taxon>Bacteria</taxon>
        <taxon>Pseudomonadati</taxon>
        <taxon>Bacteroidota</taxon>
        <taxon>Cytophagia</taxon>
        <taxon>Cytophagales</taxon>
        <taxon>Flectobacillaceae</taxon>
        <taxon>Arcicella</taxon>
    </lineage>
</organism>
<dbReference type="RefSeq" id="WP_184135334.1">
    <property type="nucleotide sequence ID" value="NZ_JACHKT010000023.1"/>
</dbReference>
<feature type="domain" description="Outer membrane protein beta-barrel" evidence="2">
    <location>
        <begin position="19"/>
        <end position="182"/>
    </location>
</feature>
<reference evidence="3 4" key="1">
    <citation type="submission" date="2020-08" db="EMBL/GenBank/DDBJ databases">
        <title>Functional genomics of gut bacteria from endangered species of beetles.</title>
        <authorList>
            <person name="Carlos-Shanley C."/>
        </authorList>
    </citation>
    <scope>NUCLEOTIDE SEQUENCE [LARGE SCALE GENOMIC DNA]</scope>
    <source>
        <strain evidence="3 4">S00070</strain>
    </source>
</reference>
<dbReference type="Pfam" id="PF13568">
    <property type="entry name" value="OMP_b-brl_2"/>
    <property type="match status" value="1"/>
</dbReference>
<evidence type="ECO:0000256" key="1">
    <source>
        <dbReference type="SAM" id="SignalP"/>
    </source>
</evidence>
<keyword evidence="1" id="KW-0732">Signal</keyword>
<proteinExistence type="predicted"/>
<dbReference type="InterPro" id="IPR025665">
    <property type="entry name" value="Beta-barrel_OMP_2"/>
</dbReference>
<name>A0A841EQ43_9BACT</name>
<protein>
    <recommendedName>
        <fullName evidence="2">Outer membrane protein beta-barrel domain-containing protein</fullName>
    </recommendedName>
</protein>
<sequence>MKKRLFGLIVLAIISQQSFAQNGDTDLRASLQFGLKAGVNYSNVYDIQGENFKANAKFGFTSGAFVAVPFGTFLGIQPEFILSQKGFQATGLILGSSYDLTRTTTYLDIPLFFAFKPFNHLSILLGPQFSYLLKEKNVFTNTLTSAQQEKEFTNDNIRKFTLCYSGGADLKYDRFVLSARVGWDVLNNNGDGTTSTPQYKNVWFQATVGFQFL</sequence>
<evidence type="ECO:0000313" key="3">
    <source>
        <dbReference type="EMBL" id="MBB6004374.1"/>
    </source>
</evidence>
<dbReference type="Proteomes" id="UP000524404">
    <property type="component" value="Unassembled WGS sequence"/>
</dbReference>
<evidence type="ECO:0000259" key="2">
    <source>
        <dbReference type="Pfam" id="PF13568"/>
    </source>
</evidence>
<evidence type="ECO:0000313" key="4">
    <source>
        <dbReference type="Proteomes" id="UP000524404"/>
    </source>
</evidence>
<dbReference type="EMBL" id="JACHKT010000023">
    <property type="protein sequence ID" value="MBB6004374.1"/>
    <property type="molecule type" value="Genomic_DNA"/>
</dbReference>
<gene>
    <name evidence="3" type="ORF">HNP25_003037</name>
</gene>